<reference evidence="1 2" key="1">
    <citation type="submission" date="2017-03" db="EMBL/GenBank/DDBJ databases">
        <title>Genomes of endolithic fungi from Antarctica.</title>
        <authorList>
            <person name="Coleine C."/>
            <person name="Masonjones S."/>
            <person name="Stajich J.E."/>
        </authorList>
    </citation>
    <scope>NUCLEOTIDE SEQUENCE [LARGE SCALE GENOMIC DNA]</scope>
    <source>
        <strain evidence="1 2">CCFEE 5184</strain>
    </source>
</reference>
<proteinExistence type="predicted"/>
<protein>
    <submittedName>
        <fullName evidence="1">Uncharacterized protein</fullName>
    </submittedName>
</protein>
<gene>
    <name evidence="1" type="ORF">B0A55_00760</name>
</gene>
<accession>A0A4U0Y0S7</accession>
<evidence type="ECO:0000313" key="1">
    <source>
        <dbReference type="EMBL" id="TKA82661.1"/>
    </source>
</evidence>
<dbReference type="AlphaFoldDB" id="A0A4U0Y0S7"/>
<dbReference type="OrthoDB" id="3921745at2759"/>
<name>A0A4U0Y0S7_9PEZI</name>
<dbReference type="EMBL" id="NAJQ01000029">
    <property type="protein sequence ID" value="TKA82661.1"/>
    <property type="molecule type" value="Genomic_DNA"/>
</dbReference>
<keyword evidence="2" id="KW-1185">Reference proteome</keyword>
<evidence type="ECO:0000313" key="2">
    <source>
        <dbReference type="Proteomes" id="UP000309340"/>
    </source>
</evidence>
<dbReference type="Proteomes" id="UP000309340">
    <property type="component" value="Unassembled WGS sequence"/>
</dbReference>
<sequence>MTLSVSDRDRMSMRRFLAPESSVMLPPLGEGSIAARPRLESVAPKASRSAVGVQQCMINGHMLPPLPATGIAQRRERDHPPFAPQASSSSSTGSGASSAALIDLMTSARAPRPSYSEEQRFFIMYTRIVLCLSWQDIESGYAELFGQEAVELRSRGGLTSVYYRIRKRWGLEEVLKTAPETVADKMAVLRRTEWLPPDFLMKMGYLQGYSGPEVGTRYEVS</sequence>
<comment type="caution">
    <text evidence="1">The sequence shown here is derived from an EMBL/GenBank/DDBJ whole genome shotgun (WGS) entry which is preliminary data.</text>
</comment>
<organism evidence="1 2">
    <name type="scientific">Friedmanniomyces simplex</name>
    <dbReference type="NCBI Taxonomy" id="329884"/>
    <lineage>
        <taxon>Eukaryota</taxon>
        <taxon>Fungi</taxon>
        <taxon>Dikarya</taxon>
        <taxon>Ascomycota</taxon>
        <taxon>Pezizomycotina</taxon>
        <taxon>Dothideomycetes</taxon>
        <taxon>Dothideomycetidae</taxon>
        <taxon>Mycosphaerellales</taxon>
        <taxon>Teratosphaeriaceae</taxon>
        <taxon>Friedmanniomyces</taxon>
    </lineage>
</organism>